<organism evidence="2 3">
    <name type="scientific">Diaminobutyricimonas aerilata</name>
    <dbReference type="NCBI Taxonomy" id="1162967"/>
    <lineage>
        <taxon>Bacteria</taxon>
        <taxon>Bacillati</taxon>
        <taxon>Actinomycetota</taxon>
        <taxon>Actinomycetes</taxon>
        <taxon>Micrococcales</taxon>
        <taxon>Microbacteriaceae</taxon>
        <taxon>Diaminobutyricimonas</taxon>
    </lineage>
</organism>
<gene>
    <name evidence="2" type="ORF">CLV46_0422</name>
</gene>
<reference evidence="2 3" key="1">
    <citation type="submission" date="2017-11" db="EMBL/GenBank/DDBJ databases">
        <title>Genomic Encyclopedia of Archaeal and Bacterial Type Strains, Phase II (KMG-II): From Individual Species to Whole Genera.</title>
        <authorList>
            <person name="Goeker M."/>
        </authorList>
    </citation>
    <scope>NUCLEOTIDE SEQUENCE [LARGE SCALE GENOMIC DNA]</scope>
    <source>
        <strain evidence="2 3">DSM 27393</strain>
    </source>
</reference>
<dbReference type="SUPFAM" id="SSF56601">
    <property type="entry name" value="beta-lactamase/transpeptidase-like"/>
    <property type="match status" value="1"/>
</dbReference>
<dbReference type="PANTHER" id="PTHR46825">
    <property type="entry name" value="D-ALANYL-D-ALANINE-CARBOXYPEPTIDASE/ENDOPEPTIDASE AMPH"/>
    <property type="match status" value="1"/>
</dbReference>
<protein>
    <submittedName>
        <fullName evidence="2">CubicO group peptidase (Beta-lactamase class C family)</fullName>
    </submittedName>
</protein>
<evidence type="ECO:0000313" key="3">
    <source>
        <dbReference type="Proteomes" id="UP000228758"/>
    </source>
</evidence>
<name>A0A2M9CG54_9MICO</name>
<dbReference type="Pfam" id="PF00144">
    <property type="entry name" value="Beta-lactamase"/>
    <property type="match status" value="1"/>
</dbReference>
<feature type="domain" description="Beta-lactamase-related" evidence="1">
    <location>
        <begin position="10"/>
        <end position="343"/>
    </location>
</feature>
<dbReference type="InterPro" id="IPR001466">
    <property type="entry name" value="Beta-lactam-related"/>
</dbReference>
<accession>A0A2M9CG54</accession>
<evidence type="ECO:0000259" key="1">
    <source>
        <dbReference type="Pfam" id="PF00144"/>
    </source>
</evidence>
<dbReference type="AlphaFoldDB" id="A0A2M9CG54"/>
<dbReference type="Gene3D" id="3.40.710.10">
    <property type="entry name" value="DD-peptidase/beta-lactamase superfamily"/>
    <property type="match status" value="1"/>
</dbReference>
<evidence type="ECO:0000313" key="2">
    <source>
        <dbReference type="EMBL" id="PJJ70893.1"/>
    </source>
</evidence>
<keyword evidence="3" id="KW-1185">Reference proteome</keyword>
<proteinExistence type="predicted"/>
<dbReference type="EMBL" id="PGFF01000001">
    <property type="protein sequence ID" value="PJJ70893.1"/>
    <property type="molecule type" value="Genomic_DNA"/>
</dbReference>
<comment type="caution">
    <text evidence="2">The sequence shown here is derived from an EMBL/GenBank/DDBJ whole genome shotgun (WGS) entry which is preliminary data.</text>
</comment>
<sequence length="457" mass="49782">MSALAQVRPRIAEILARYQTPGATVGILHRGELTELAYGVKDITTGEPVASDTVFQCGSLTKSWTALAFMQLVDEGEVALDEPVRSYLPEFRVADPAVSAQVTSRQLLNHTSGIEESFGDPGDDDDVYERMVEAVADAPQVSPFGSVHGYSAALGYAILARIMEVIDGKPWHRIMAERLFTPMGITDTHAWREEVDTARAARGHLIRSLGEGPIPTPVDDLPRAFGAGGAITSTIRDVLALAHVYLHAGLAPNGQRIVSAAAIREMTTSRVPIPDPYTLGREWALGLVVADWHGHTVYGHDGSTIGQNARLRILPDDDLALALLSNGDPREGRHTEIFNLILEQLGTVTIPPLPTPDPSIVLDPARYVGVFERPGTRFEVTAEQGTLQLHLEVDSMQAAIMGTPDRITHDLLPIDDTHFLMPPNTLLEEAQTAAIFGFRDGRAHYLHTNARLHPRRS</sequence>
<dbReference type="RefSeq" id="WP_211282129.1">
    <property type="nucleotide sequence ID" value="NZ_PGFF01000001.1"/>
</dbReference>
<dbReference type="InterPro" id="IPR050491">
    <property type="entry name" value="AmpC-like"/>
</dbReference>
<dbReference type="Proteomes" id="UP000228758">
    <property type="component" value="Unassembled WGS sequence"/>
</dbReference>
<dbReference type="InterPro" id="IPR012338">
    <property type="entry name" value="Beta-lactam/transpept-like"/>
</dbReference>
<dbReference type="PANTHER" id="PTHR46825:SF12">
    <property type="entry name" value="PENICILLIN-BINDING PROTEIN 4"/>
    <property type="match status" value="1"/>
</dbReference>